<name>Q75B44_EREGS</name>
<dbReference type="GeneID" id="4619964"/>
<protein>
    <submittedName>
        <fullName evidence="2">ADL267Wp</fullName>
    </submittedName>
</protein>
<dbReference type="InParanoid" id="Q75B44"/>
<dbReference type="OMA" id="AHWKEDQ"/>
<dbReference type="Proteomes" id="UP000000591">
    <property type="component" value="Chromosome IV"/>
</dbReference>
<dbReference type="GO" id="GO:0045048">
    <property type="term" value="P:protein insertion into ER membrane"/>
    <property type="evidence" value="ECO:0007669"/>
    <property type="project" value="EnsemblFungi"/>
</dbReference>
<dbReference type="AlphaFoldDB" id="Q75B44"/>
<dbReference type="RefSeq" id="NP_983829.2">
    <property type="nucleotide sequence ID" value="NM_209182.2"/>
</dbReference>
<dbReference type="GO" id="GO:0003729">
    <property type="term" value="F:mRNA binding"/>
    <property type="evidence" value="ECO:0000318"/>
    <property type="project" value="GO_Central"/>
</dbReference>
<dbReference type="PANTHER" id="PTHR31027">
    <property type="entry name" value="NUCLEAR SEGREGATION PROTEIN BFR1"/>
    <property type="match status" value="1"/>
</dbReference>
<reference evidence="3" key="2">
    <citation type="journal article" date="2013" name="G3 (Bethesda)">
        <title>Genomes of Ashbya fungi isolated from insects reveal four mating-type loci, numerous translocations, lack of transposons, and distinct gene duplications.</title>
        <authorList>
            <person name="Dietrich F.S."/>
            <person name="Voegeli S."/>
            <person name="Kuo S."/>
            <person name="Philippsen P."/>
        </authorList>
    </citation>
    <scope>GENOME REANNOTATION</scope>
    <source>
        <strain evidence="3">ATCC 10895 / CBS 109.51 / FGSC 9923 / NRRL Y-1056</strain>
    </source>
</reference>
<feature type="region of interest" description="Disordered" evidence="1">
    <location>
        <begin position="1"/>
        <end position="20"/>
    </location>
</feature>
<accession>Q75B44</accession>
<dbReference type="FunCoup" id="Q75B44">
    <property type="interactions" value="238"/>
</dbReference>
<dbReference type="STRING" id="284811.Q75B44"/>
<dbReference type="eggNOG" id="ENOG502QRKP">
    <property type="taxonomic scope" value="Eukaryota"/>
</dbReference>
<keyword evidence="3" id="KW-1185">Reference proteome</keyword>
<dbReference type="GO" id="GO:0051321">
    <property type="term" value="P:meiotic cell cycle"/>
    <property type="evidence" value="ECO:0007669"/>
    <property type="project" value="EnsemblFungi"/>
</dbReference>
<dbReference type="PANTHER" id="PTHR31027:SF2">
    <property type="entry name" value="LEBERCILIN DOMAIN-CONTAINING PROTEIN"/>
    <property type="match status" value="1"/>
</dbReference>
<dbReference type="GO" id="GO:0035269">
    <property type="term" value="P:protein O-linked glycosylation via mannose"/>
    <property type="evidence" value="ECO:0007669"/>
    <property type="project" value="EnsemblFungi"/>
</dbReference>
<evidence type="ECO:0000256" key="1">
    <source>
        <dbReference type="SAM" id="MobiDB-lite"/>
    </source>
</evidence>
<proteinExistence type="predicted"/>
<feature type="compositionally biased region" description="Basic and acidic residues" evidence="1">
    <location>
        <begin position="436"/>
        <end position="450"/>
    </location>
</feature>
<dbReference type="KEGG" id="ago:AGOS_ADL267W"/>
<dbReference type="EMBL" id="AE016817">
    <property type="protein sequence ID" value="AAS51653.2"/>
    <property type="molecule type" value="Genomic_DNA"/>
</dbReference>
<dbReference type="HOGENOM" id="CLU_023943_2_0_1"/>
<dbReference type="GO" id="GO:0008298">
    <property type="term" value="P:intracellular mRNA localization"/>
    <property type="evidence" value="ECO:0000318"/>
    <property type="project" value="GO_Central"/>
</dbReference>
<dbReference type="GO" id="GO:0007088">
    <property type="term" value="P:regulation of mitotic nuclear division"/>
    <property type="evidence" value="ECO:0007669"/>
    <property type="project" value="EnsemblFungi"/>
</dbReference>
<evidence type="ECO:0000313" key="3">
    <source>
        <dbReference type="Proteomes" id="UP000000591"/>
    </source>
</evidence>
<dbReference type="OrthoDB" id="2195113at2759"/>
<evidence type="ECO:0000313" key="2">
    <source>
        <dbReference type="EMBL" id="AAS51653.2"/>
    </source>
</evidence>
<dbReference type="InterPro" id="IPR039604">
    <property type="entry name" value="Bfr1"/>
</dbReference>
<dbReference type="GO" id="GO:1990904">
    <property type="term" value="C:ribonucleoprotein complex"/>
    <property type="evidence" value="ECO:0000318"/>
    <property type="project" value="GO_Central"/>
</dbReference>
<reference evidence="2 3" key="1">
    <citation type="journal article" date="2004" name="Science">
        <title>The Ashbya gossypii genome as a tool for mapping the ancient Saccharomyces cerevisiae genome.</title>
        <authorList>
            <person name="Dietrich F.S."/>
            <person name="Voegeli S."/>
            <person name="Brachat S."/>
            <person name="Lerch A."/>
            <person name="Gates K."/>
            <person name="Steiner S."/>
            <person name="Mohr C."/>
            <person name="Pohlmann R."/>
            <person name="Luedi P."/>
            <person name="Choi S."/>
            <person name="Wing R.A."/>
            <person name="Flavier A."/>
            <person name="Gaffney T.D."/>
            <person name="Philippsen P."/>
        </authorList>
    </citation>
    <scope>NUCLEOTIDE SEQUENCE [LARGE SCALE GENOMIC DNA]</scope>
    <source>
        <strain evidence="3">ATCC 10895 / CBS 109.51 / FGSC 9923 / NRRL Y-1056</strain>
    </source>
</reference>
<gene>
    <name evidence="2" type="ORF">AGOS_ADL267W</name>
</gene>
<organism evidence="2 3">
    <name type="scientific">Eremothecium gossypii (strain ATCC 10895 / CBS 109.51 / FGSC 9923 / NRRL Y-1056)</name>
    <name type="common">Yeast</name>
    <name type="synonym">Ashbya gossypii</name>
    <dbReference type="NCBI Taxonomy" id="284811"/>
    <lineage>
        <taxon>Eukaryota</taxon>
        <taxon>Fungi</taxon>
        <taxon>Dikarya</taxon>
        <taxon>Ascomycota</taxon>
        <taxon>Saccharomycotina</taxon>
        <taxon>Saccharomycetes</taxon>
        <taxon>Saccharomycetales</taxon>
        <taxon>Saccharomycetaceae</taxon>
        <taxon>Eremothecium</taxon>
    </lineage>
</organism>
<dbReference type="GO" id="GO:0042175">
    <property type="term" value="C:nuclear outer membrane-endoplasmic reticulum membrane network"/>
    <property type="evidence" value="ECO:0000318"/>
    <property type="project" value="GO_Central"/>
</dbReference>
<sequence>MSSRSNVKRPDSSVRDRKLEPLYAQLKKVDQEVTAVRKQIDEMQVGEGSQESKQKLHEQLKEIIRAQSDLKGKRQQIHDRIKQLDAQIKRKTGEVAERVGRKSAYSSGEEIRERLAQIDEEISSGGLSLVEEKLRVKEMQALNKLAKDLQQVEPVKRSIEEDRAAIAELKAKLNSLNPKEVSAQFESTQAKLNQLQSKNQVVYDQRSRLFTKRSALYSKRDEIFAQIKKIRGDFDNEFKAYKKKLDDDRIKREEEERISRVLEDKEEKMGKLQEKLIHAHKPAFAYEISAIETALFSLDPTFVKPATNTIDFPGSQPAKPIKKVEADDLVPIVKKREEFFPSSAVSKNKKKQASAAAAAAGNGKFSLEPTLIVVLADLDVSVPMTKDDVPATVDQLKAKYEDFLARQDEQTSKNVAEAEAALDKLELEYKAKEDQVRKELEEKRAKDQAAKEASASQ</sequence>
<dbReference type="GO" id="GO:0005783">
    <property type="term" value="C:endoplasmic reticulum"/>
    <property type="evidence" value="ECO:0000318"/>
    <property type="project" value="GO_Central"/>
</dbReference>
<dbReference type="GO" id="GO:0042149">
    <property type="term" value="P:cellular response to glucose starvation"/>
    <property type="evidence" value="ECO:0007669"/>
    <property type="project" value="EnsemblFungi"/>
</dbReference>
<feature type="region of interest" description="Disordered" evidence="1">
    <location>
        <begin position="436"/>
        <end position="457"/>
    </location>
</feature>
<feature type="compositionally biased region" description="Basic and acidic residues" evidence="1">
    <location>
        <begin position="8"/>
        <end position="20"/>
    </location>
</feature>